<feature type="repeat" description="WD" evidence="3">
    <location>
        <begin position="1200"/>
        <end position="1241"/>
    </location>
</feature>
<name>A0A5D0TTS2_9ACTN</name>
<feature type="repeat" description="WD" evidence="3">
    <location>
        <begin position="1157"/>
        <end position="1199"/>
    </location>
</feature>
<feature type="repeat" description="WD" evidence="3">
    <location>
        <begin position="818"/>
        <end position="859"/>
    </location>
</feature>
<dbReference type="EMBL" id="VSFF01000017">
    <property type="protein sequence ID" value="TYC08239.1"/>
    <property type="molecule type" value="Genomic_DNA"/>
</dbReference>
<dbReference type="InterPro" id="IPR020472">
    <property type="entry name" value="WD40_PAC1"/>
</dbReference>
<dbReference type="PROSITE" id="PS00678">
    <property type="entry name" value="WD_REPEATS_1"/>
    <property type="match status" value="14"/>
</dbReference>
<keyword evidence="7" id="KW-1185">Reference proteome</keyword>
<accession>A0A5D0TTS2</accession>
<feature type="domain" description="WDR19 first beta-propeller" evidence="5">
    <location>
        <begin position="959"/>
        <end position="1106"/>
    </location>
</feature>
<feature type="repeat" description="WD" evidence="3">
    <location>
        <begin position="1073"/>
        <end position="1114"/>
    </location>
</feature>
<proteinExistence type="predicted"/>
<feature type="repeat" description="WD" evidence="3">
    <location>
        <begin position="1327"/>
        <end position="1362"/>
    </location>
</feature>
<dbReference type="PRINTS" id="PR00320">
    <property type="entry name" value="GPROTEINBRPT"/>
</dbReference>
<dbReference type="OrthoDB" id="414967at2"/>
<gene>
    <name evidence="6" type="ORF">FXF65_38685</name>
</gene>
<dbReference type="InterPro" id="IPR049052">
    <property type="entry name" value="nSTAND1"/>
</dbReference>
<dbReference type="InterPro" id="IPR019775">
    <property type="entry name" value="WD40_repeat_CS"/>
</dbReference>
<evidence type="ECO:0000259" key="5">
    <source>
        <dbReference type="Pfam" id="PF23389"/>
    </source>
</evidence>
<feature type="repeat" description="WD" evidence="3">
    <location>
        <begin position="1031"/>
        <end position="1072"/>
    </location>
</feature>
<dbReference type="Pfam" id="PF23389">
    <property type="entry name" value="Beta-prop_WDR19_1st"/>
    <property type="match status" value="1"/>
</dbReference>
<feature type="repeat" description="WD" evidence="3">
    <location>
        <begin position="1284"/>
        <end position="1325"/>
    </location>
</feature>
<comment type="caution">
    <text evidence="6">The sequence shown here is derived from an EMBL/GenBank/DDBJ whole genome shotgun (WGS) entry which is preliminary data.</text>
</comment>
<evidence type="ECO:0000259" key="4">
    <source>
        <dbReference type="Pfam" id="PF20703"/>
    </source>
</evidence>
<sequence>MDSDPRGRGPELMRAGVRDRVARLAGTAGGRVRGWSPPVLVGVLCGGAFAPLVTTGVGGTALLAAATGAITSVGGNVLSDVVTSRVGRLGEHAGGEDGGGARLEEVEAALASEIQRLLEAGGRRAEELRTEIAEVLEKVGLVGVALEEAARFGDGELLEALTVGLAEVGREFGEFGFVLADVRSQLRLLRDGVDEQGGQMRVAVGLLQRQATLTRILLEQVDTIEERTRSGRAQAARGEGPVPRWEGCPYRGLAPFGEADREVFYGRERVTAQLVSVVSQRLAAPGLVVVTGASGAGKSSLLRAGLLPAIGRGELHEPAREWPRHVIEAPSGRPLERLASVLAPMAGLDAATVHASLADAPERAHLLVRQAVEGDARRRGLPAEVAKACRLVLVVDQFEELFTVGTAGEGDGESADGGADAEEVAAFVAALDAVATRPCGAADAPAALVVIAVRGDFVDRCAAHPVLADALQNGQFVLGPMREQDLRLTIAGPAAAAGLELEAGLTDTIVAGLGSPAGGLGPGALPLVSQTMLTVWEHREGDRLTLRGYARTGDVTHAVATSAEDAYAGLGDPARQTARRVFVHLAVVSPPGRLTRRAVTRAELHRAIAPDTSVRLDQVLGAFAARRLVTVDTGTVQISHDVLLEAWPRLRDWLRGDLAGHALQAQLVQDTDEWDRNGRAPAYLYRGQRLAEVQHVRARWNTDPGRYPALPSAAAEFLAAGAAAETRRTRHRRIILATVAGLLAVALVAASIAFRAQNNADHQRDMAVSRQLAAQSELFPGDSTLSALLAAAAWRIQHTPESRARLIDILSRPDRAVLTSQPRRALSVAFGPDGRVLATGDEDGALRLWDMDTQGQIGTLTGRTEGVYSVAFSPDGRVLATGDEDGTVRLWDVAARHQIGKPLIGHTREVNSVVFSLNGKALATGSDDGTVRIWDVGTHRQSGALTGNTGPVRSVAFSPDGRLLATGGEDDNTVRLWDVRTHRQTGALTGNTGPVRSVAFSPDGRLLATGGENDNTVRLWDVNTHRQSGALTGLTSSVRSTAFSPDGRLLATGSHDGTVRVWDVRSHRQTGALTGHTGPVRSMTFSPDGKALATGSDDSTVRLWDVATHHQLGALTSYTRDVNSVVFSPDGRALATGDDDNMVRLWDMGTHSQVGALTGHTSPVRSVVFSPDGKALATGSQDDGTVRLWDVGTHRQTGALTGHAGPVRSVAFSPDGKALASGGHDGTVRLWDVATHHRTGALTGHTEGVYSVVFSPDGRVLATGGHDGKIRLWDVSTHRQVGALTGQTGPVRSVAFSPDGKALASGGDDNTVRLWDVATRNQTGAPLLGHTREVNSVAFSPDGKALASGSDDGTVRLWDVATHLRTGAPLSGHIRDVTSVVFSPDGKALATGSDDGTVRLWNVAMPDDLIGAVCAAAGRTMTRAEWARYVPPGPKFRRICS</sequence>
<dbReference type="Gene3D" id="2.130.10.10">
    <property type="entry name" value="YVTN repeat-like/Quinoprotein amine dehydrogenase"/>
    <property type="match status" value="5"/>
</dbReference>
<dbReference type="Pfam" id="PF20703">
    <property type="entry name" value="nSTAND1"/>
    <property type="match status" value="1"/>
</dbReference>
<dbReference type="PANTHER" id="PTHR19879">
    <property type="entry name" value="TRANSCRIPTION INITIATION FACTOR TFIID"/>
    <property type="match status" value="1"/>
</dbReference>
<dbReference type="RefSeq" id="WP_148355314.1">
    <property type="nucleotide sequence ID" value="NZ_JBHSBF010000015.1"/>
</dbReference>
<dbReference type="PANTHER" id="PTHR19879:SF9">
    <property type="entry name" value="TRANSCRIPTION INITIATION FACTOR TFIID SUBUNIT 5"/>
    <property type="match status" value="1"/>
</dbReference>
<feature type="repeat" description="WD" evidence="3">
    <location>
        <begin position="1115"/>
        <end position="1156"/>
    </location>
</feature>
<dbReference type="GO" id="GO:0003677">
    <property type="term" value="F:DNA binding"/>
    <property type="evidence" value="ECO:0007669"/>
    <property type="project" value="UniProtKB-KW"/>
</dbReference>
<dbReference type="InterPro" id="IPR027417">
    <property type="entry name" value="P-loop_NTPase"/>
</dbReference>
<keyword evidence="1 3" id="KW-0853">WD repeat</keyword>
<dbReference type="CDD" id="cd00200">
    <property type="entry name" value="WD40"/>
    <property type="match status" value="3"/>
</dbReference>
<keyword evidence="6" id="KW-0238">DNA-binding</keyword>
<feature type="domain" description="Novel STAND NTPase 1" evidence="4">
    <location>
        <begin position="249"/>
        <end position="681"/>
    </location>
</feature>
<evidence type="ECO:0000313" key="7">
    <source>
        <dbReference type="Proteomes" id="UP000322634"/>
    </source>
</evidence>
<dbReference type="PROSITE" id="PS50294">
    <property type="entry name" value="WD_REPEATS_REGION"/>
    <property type="match status" value="14"/>
</dbReference>
<organism evidence="6 7">
    <name type="scientific">Actinomadura syzygii</name>
    <dbReference type="NCBI Taxonomy" id="1427538"/>
    <lineage>
        <taxon>Bacteria</taxon>
        <taxon>Bacillati</taxon>
        <taxon>Actinomycetota</taxon>
        <taxon>Actinomycetes</taxon>
        <taxon>Streptosporangiales</taxon>
        <taxon>Thermomonosporaceae</taxon>
        <taxon>Actinomadura</taxon>
    </lineage>
</organism>
<evidence type="ECO:0000256" key="1">
    <source>
        <dbReference type="ARBA" id="ARBA00022574"/>
    </source>
</evidence>
<dbReference type="InterPro" id="IPR036322">
    <property type="entry name" value="WD40_repeat_dom_sf"/>
</dbReference>
<dbReference type="Pfam" id="PF00400">
    <property type="entry name" value="WD40"/>
    <property type="match status" value="10"/>
</dbReference>
<feature type="repeat" description="WD" evidence="3">
    <location>
        <begin position="860"/>
        <end position="901"/>
    </location>
</feature>
<dbReference type="InterPro" id="IPR015943">
    <property type="entry name" value="WD40/YVTN_repeat-like_dom_sf"/>
</dbReference>
<dbReference type="PROSITE" id="PS50082">
    <property type="entry name" value="WD_REPEATS_2"/>
    <property type="match status" value="14"/>
</dbReference>
<dbReference type="InterPro" id="IPR001680">
    <property type="entry name" value="WD40_rpt"/>
</dbReference>
<reference evidence="6 7" key="1">
    <citation type="submission" date="2019-08" db="EMBL/GenBank/DDBJ databases">
        <title>Actinomadura sp. nov. CYP1-5 isolated from mountain soil.</title>
        <authorList>
            <person name="Songsumanus A."/>
            <person name="Kuncharoen N."/>
            <person name="Kudo T."/>
            <person name="Yuki M."/>
            <person name="Igarashi Y."/>
            <person name="Tanasupawat S."/>
        </authorList>
    </citation>
    <scope>NUCLEOTIDE SEQUENCE [LARGE SCALE GENOMIC DNA]</scope>
    <source>
        <strain evidence="6 7">GKU157</strain>
    </source>
</reference>
<evidence type="ECO:0000313" key="6">
    <source>
        <dbReference type="EMBL" id="TYC08239.1"/>
    </source>
</evidence>
<keyword evidence="2" id="KW-0677">Repeat</keyword>
<evidence type="ECO:0000256" key="3">
    <source>
        <dbReference type="PROSITE-ProRule" id="PRU00221"/>
    </source>
</evidence>
<dbReference type="SUPFAM" id="SSF52540">
    <property type="entry name" value="P-loop containing nucleoside triphosphate hydrolases"/>
    <property type="match status" value="1"/>
</dbReference>
<feature type="repeat" description="WD" evidence="3">
    <location>
        <begin position="1370"/>
        <end position="1403"/>
    </location>
</feature>
<dbReference type="SUPFAM" id="SSF50978">
    <property type="entry name" value="WD40 repeat-like"/>
    <property type="match status" value="3"/>
</dbReference>
<protein>
    <submittedName>
        <fullName evidence="6">DNA-binding protein</fullName>
    </submittedName>
</protein>
<evidence type="ECO:0000256" key="2">
    <source>
        <dbReference type="ARBA" id="ARBA00022737"/>
    </source>
</evidence>
<feature type="repeat" description="WD" evidence="3">
    <location>
        <begin position="945"/>
        <end position="987"/>
    </location>
</feature>
<feature type="repeat" description="WD" evidence="3">
    <location>
        <begin position="903"/>
        <end position="944"/>
    </location>
</feature>
<feature type="repeat" description="WD" evidence="3">
    <location>
        <begin position="988"/>
        <end position="1030"/>
    </location>
</feature>
<feature type="repeat" description="WD" evidence="3">
    <location>
        <begin position="1242"/>
        <end position="1283"/>
    </location>
</feature>
<dbReference type="Proteomes" id="UP000322634">
    <property type="component" value="Unassembled WGS sequence"/>
</dbReference>
<dbReference type="SMART" id="SM00320">
    <property type="entry name" value="WD40"/>
    <property type="match status" value="14"/>
</dbReference>
<dbReference type="InterPro" id="IPR057855">
    <property type="entry name" value="Beta-prop_WDR19_1st"/>
</dbReference>